<gene>
    <name evidence="2" type="ORF">ACFPM7_28325</name>
</gene>
<accession>A0ABW0EWW8</accession>
<feature type="transmembrane region" description="Helical" evidence="1">
    <location>
        <begin position="12"/>
        <end position="37"/>
    </location>
</feature>
<comment type="caution">
    <text evidence="2">The sequence shown here is derived from an EMBL/GenBank/DDBJ whole genome shotgun (WGS) entry which is preliminary data.</text>
</comment>
<proteinExistence type="predicted"/>
<sequence>MRLDSPRTVLGAGLLVCLQGAAGVVFAVLLVISGLSGASEQGANVYGEAAYFAVLAGGVLACGVGLVLGKHWARGPSIVLQLLLLGVSWYVIGPSGQPLYGIPIAALCAAALVLLFLPASVEWAQGSAPEES</sequence>
<feature type="transmembrane region" description="Helical" evidence="1">
    <location>
        <begin position="98"/>
        <end position="117"/>
    </location>
</feature>
<dbReference type="EMBL" id="JBHSKF010000020">
    <property type="protein sequence ID" value="MFC5290973.1"/>
    <property type="molecule type" value="Genomic_DNA"/>
</dbReference>
<keyword evidence="3" id="KW-1185">Reference proteome</keyword>
<reference evidence="3" key="1">
    <citation type="journal article" date="2019" name="Int. J. Syst. Evol. Microbiol.">
        <title>The Global Catalogue of Microorganisms (GCM) 10K type strain sequencing project: providing services to taxonomists for standard genome sequencing and annotation.</title>
        <authorList>
            <consortium name="The Broad Institute Genomics Platform"/>
            <consortium name="The Broad Institute Genome Sequencing Center for Infectious Disease"/>
            <person name="Wu L."/>
            <person name="Ma J."/>
        </authorList>
    </citation>
    <scope>NUCLEOTIDE SEQUENCE [LARGE SCALE GENOMIC DNA]</scope>
    <source>
        <strain evidence="3">CCUG 59778</strain>
    </source>
</reference>
<feature type="transmembrane region" description="Helical" evidence="1">
    <location>
        <begin position="75"/>
        <end position="92"/>
    </location>
</feature>
<evidence type="ECO:0000313" key="3">
    <source>
        <dbReference type="Proteomes" id="UP001596157"/>
    </source>
</evidence>
<dbReference type="Proteomes" id="UP001596157">
    <property type="component" value="Unassembled WGS sequence"/>
</dbReference>
<dbReference type="RefSeq" id="WP_378250880.1">
    <property type="nucleotide sequence ID" value="NZ_JBHSKF010000020.1"/>
</dbReference>
<keyword evidence="1" id="KW-1133">Transmembrane helix</keyword>
<evidence type="ECO:0000313" key="2">
    <source>
        <dbReference type="EMBL" id="MFC5290973.1"/>
    </source>
</evidence>
<evidence type="ECO:0000256" key="1">
    <source>
        <dbReference type="SAM" id="Phobius"/>
    </source>
</evidence>
<evidence type="ECO:0008006" key="4">
    <source>
        <dbReference type="Google" id="ProtNLM"/>
    </source>
</evidence>
<organism evidence="2 3">
    <name type="scientific">Actinokineospora guangxiensis</name>
    <dbReference type="NCBI Taxonomy" id="1490288"/>
    <lineage>
        <taxon>Bacteria</taxon>
        <taxon>Bacillati</taxon>
        <taxon>Actinomycetota</taxon>
        <taxon>Actinomycetes</taxon>
        <taxon>Pseudonocardiales</taxon>
        <taxon>Pseudonocardiaceae</taxon>
        <taxon>Actinokineospora</taxon>
    </lineage>
</organism>
<feature type="transmembrane region" description="Helical" evidence="1">
    <location>
        <begin position="49"/>
        <end position="68"/>
    </location>
</feature>
<keyword evidence="1" id="KW-0812">Transmembrane</keyword>
<name>A0ABW0EWW8_9PSEU</name>
<protein>
    <recommendedName>
        <fullName evidence="4">Integral membrane protein</fullName>
    </recommendedName>
</protein>
<keyword evidence="1" id="KW-0472">Membrane</keyword>